<evidence type="ECO:0000256" key="1">
    <source>
        <dbReference type="SAM" id="SignalP"/>
    </source>
</evidence>
<gene>
    <name evidence="4" type="primary">iolG_7</name>
    <name evidence="4" type="ORF">K227x_21700</name>
</gene>
<dbReference type="SUPFAM" id="SSF51735">
    <property type="entry name" value="NAD(P)-binding Rossmann-fold domains"/>
    <property type="match status" value="1"/>
</dbReference>
<organism evidence="4 5">
    <name type="scientific">Rubripirellula lacrimiformis</name>
    <dbReference type="NCBI Taxonomy" id="1930273"/>
    <lineage>
        <taxon>Bacteria</taxon>
        <taxon>Pseudomonadati</taxon>
        <taxon>Planctomycetota</taxon>
        <taxon>Planctomycetia</taxon>
        <taxon>Pirellulales</taxon>
        <taxon>Pirellulaceae</taxon>
        <taxon>Rubripirellula</taxon>
    </lineage>
</organism>
<evidence type="ECO:0000313" key="5">
    <source>
        <dbReference type="Proteomes" id="UP000318538"/>
    </source>
</evidence>
<dbReference type="Gene3D" id="3.30.360.10">
    <property type="entry name" value="Dihydrodipicolinate Reductase, domain 2"/>
    <property type="match status" value="1"/>
</dbReference>
<dbReference type="EC" id="1.1.1.18" evidence="4"/>
<dbReference type="InterPro" id="IPR000683">
    <property type="entry name" value="Gfo/Idh/MocA-like_OxRdtase_N"/>
</dbReference>
<keyword evidence="5" id="KW-1185">Reference proteome</keyword>
<dbReference type="Proteomes" id="UP000318538">
    <property type="component" value="Chromosome"/>
</dbReference>
<keyword evidence="1" id="KW-0732">Signal</keyword>
<feature type="chain" id="PRO_5021825015" evidence="1">
    <location>
        <begin position="32"/>
        <end position="430"/>
    </location>
</feature>
<dbReference type="Gene3D" id="3.40.50.720">
    <property type="entry name" value="NAD(P)-binding Rossmann-like Domain"/>
    <property type="match status" value="1"/>
</dbReference>
<dbReference type="AlphaFoldDB" id="A0A517N9H6"/>
<evidence type="ECO:0000259" key="3">
    <source>
        <dbReference type="Pfam" id="PF19051"/>
    </source>
</evidence>
<protein>
    <submittedName>
        <fullName evidence="4">Inositol 2-dehydrogenase</fullName>
        <ecNumber evidence="4">1.1.1.18</ecNumber>
    </submittedName>
</protein>
<dbReference type="KEGG" id="rlc:K227x_21700"/>
<evidence type="ECO:0000313" key="4">
    <source>
        <dbReference type="EMBL" id="QDT03785.1"/>
    </source>
</evidence>
<dbReference type="RefSeq" id="WP_145169389.1">
    <property type="nucleotide sequence ID" value="NZ_CP036525.1"/>
</dbReference>
<dbReference type="InterPro" id="IPR043906">
    <property type="entry name" value="Gfo/Idh/MocA_OxRdtase_bact_C"/>
</dbReference>
<dbReference type="PROSITE" id="PS51318">
    <property type="entry name" value="TAT"/>
    <property type="match status" value="1"/>
</dbReference>
<feature type="domain" description="Gfo/Idh/MocA-like oxidoreductase bacterial type C-terminal" evidence="3">
    <location>
        <begin position="358"/>
        <end position="427"/>
    </location>
</feature>
<dbReference type="Pfam" id="PF19051">
    <property type="entry name" value="GFO_IDH_MocA_C2"/>
    <property type="match status" value="2"/>
</dbReference>
<keyword evidence="4" id="KW-0560">Oxidoreductase</keyword>
<dbReference type="GO" id="GO:0000166">
    <property type="term" value="F:nucleotide binding"/>
    <property type="evidence" value="ECO:0007669"/>
    <property type="project" value="InterPro"/>
</dbReference>
<feature type="signal peptide" evidence="1">
    <location>
        <begin position="1"/>
        <end position="31"/>
    </location>
</feature>
<dbReference type="PANTHER" id="PTHR43818:SF5">
    <property type="entry name" value="OXIDOREDUCTASE FAMILY PROTEIN"/>
    <property type="match status" value="1"/>
</dbReference>
<proteinExistence type="predicted"/>
<name>A0A517N9H6_9BACT</name>
<sequence length="430" mass="47589" precursor="true">MTHRRSFLSTTLAAGAATLAAPYFVSSQALGAEDSVAASERITLGVIGIGPRCTYDLTAILKLKDVQCVAIADVQQSRRDAGKKLVDDHYGNQDCKLYHDFRELLARDDIDAVLIATGDRWHAAASIMAAEAGKDVYSEKPCGITIHDCQKIDETFKRTGRIFQAGTQRRSVPNFIQAVQTAQSGKLGQLKELQATAYLPTLDNTWLPAEPTPDNAVCNWNLWLGPAAWRPYNHKYVSGGWRGQYDFDSGARLLDWGAHTLDLCQWAASADDTMPVKYEPSQTAITCTYANGVRLVVDFLETPFGDRSPRWLTRLGTCPVRFIGDEGSVETGDEGEIVASSPALQKELASIRRVRGLDVTAHARNFFDCIKSREQATCNATVMRRSHVACHAAALAWILNRTLVIDPKTETFQNDDEANRLRIRPQRDWA</sequence>
<dbReference type="GO" id="GO:0050112">
    <property type="term" value="F:inositol 2-dehydrogenase (NAD+) activity"/>
    <property type="evidence" value="ECO:0007669"/>
    <property type="project" value="UniProtKB-EC"/>
</dbReference>
<dbReference type="SUPFAM" id="SSF55347">
    <property type="entry name" value="Glyceraldehyde-3-phosphate dehydrogenase-like, C-terminal domain"/>
    <property type="match status" value="1"/>
</dbReference>
<dbReference type="InterPro" id="IPR036291">
    <property type="entry name" value="NAD(P)-bd_dom_sf"/>
</dbReference>
<dbReference type="OrthoDB" id="9788246at2"/>
<dbReference type="InterPro" id="IPR050463">
    <property type="entry name" value="Gfo/Idh/MocA_oxidrdct_glycsds"/>
</dbReference>
<reference evidence="4 5" key="1">
    <citation type="submission" date="2019-02" db="EMBL/GenBank/DDBJ databases">
        <title>Deep-cultivation of Planctomycetes and their phenomic and genomic characterization uncovers novel biology.</title>
        <authorList>
            <person name="Wiegand S."/>
            <person name="Jogler M."/>
            <person name="Boedeker C."/>
            <person name="Pinto D."/>
            <person name="Vollmers J."/>
            <person name="Rivas-Marin E."/>
            <person name="Kohn T."/>
            <person name="Peeters S.H."/>
            <person name="Heuer A."/>
            <person name="Rast P."/>
            <person name="Oberbeckmann S."/>
            <person name="Bunk B."/>
            <person name="Jeske O."/>
            <person name="Meyerdierks A."/>
            <person name="Storesund J.E."/>
            <person name="Kallscheuer N."/>
            <person name="Luecker S."/>
            <person name="Lage O.M."/>
            <person name="Pohl T."/>
            <person name="Merkel B.J."/>
            <person name="Hornburger P."/>
            <person name="Mueller R.-W."/>
            <person name="Bruemmer F."/>
            <person name="Labrenz M."/>
            <person name="Spormann A.M."/>
            <person name="Op den Camp H."/>
            <person name="Overmann J."/>
            <person name="Amann R."/>
            <person name="Jetten M.S.M."/>
            <person name="Mascher T."/>
            <person name="Medema M.H."/>
            <person name="Devos D.P."/>
            <person name="Kaster A.-K."/>
            <person name="Ovreas L."/>
            <person name="Rohde M."/>
            <person name="Galperin M.Y."/>
            <person name="Jogler C."/>
        </authorList>
    </citation>
    <scope>NUCLEOTIDE SEQUENCE [LARGE SCALE GENOMIC DNA]</scope>
    <source>
        <strain evidence="4 5">K22_7</strain>
    </source>
</reference>
<dbReference type="Pfam" id="PF01408">
    <property type="entry name" value="GFO_IDH_MocA"/>
    <property type="match status" value="1"/>
</dbReference>
<dbReference type="PANTHER" id="PTHR43818">
    <property type="entry name" value="BCDNA.GH03377"/>
    <property type="match status" value="1"/>
</dbReference>
<dbReference type="EMBL" id="CP036525">
    <property type="protein sequence ID" value="QDT03785.1"/>
    <property type="molecule type" value="Genomic_DNA"/>
</dbReference>
<feature type="domain" description="Gfo/Idh/MocA-like oxidoreductase N-terminal" evidence="2">
    <location>
        <begin position="43"/>
        <end position="166"/>
    </location>
</feature>
<accession>A0A517N9H6</accession>
<dbReference type="InterPro" id="IPR006311">
    <property type="entry name" value="TAT_signal"/>
</dbReference>
<feature type="domain" description="Gfo/Idh/MocA-like oxidoreductase bacterial type C-terminal" evidence="3">
    <location>
        <begin position="207"/>
        <end position="279"/>
    </location>
</feature>
<evidence type="ECO:0000259" key="2">
    <source>
        <dbReference type="Pfam" id="PF01408"/>
    </source>
</evidence>